<dbReference type="SUPFAM" id="SSF63712">
    <property type="entry name" value="Nicotinic receptor ligand binding domain-like"/>
    <property type="match status" value="1"/>
</dbReference>
<evidence type="ECO:0000256" key="11">
    <source>
        <dbReference type="SAM" id="MobiDB-lite"/>
    </source>
</evidence>
<dbReference type="GeneID" id="111593544"/>
<proteinExistence type="predicted"/>
<evidence type="ECO:0000313" key="16">
    <source>
        <dbReference type="RefSeq" id="XP_023162145.1"/>
    </source>
</evidence>
<evidence type="ECO:0000256" key="12">
    <source>
        <dbReference type="SAM" id="Phobius"/>
    </source>
</evidence>
<name>A0A6J1LAJ4_DROHY</name>
<dbReference type="InterPro" id="IPR006202">
    <property type="entry name" value="Neur_chan_lig-bd"/>
</dbReference>
<dbReference type="InterPro" id="IPR006028">
    <property type="entry name" value="GABAA/Glycine_rcpt"/>
</dbReference>
<feature type="compositionally biased region" description="Basic and acidic residues" evidence="11">
    <location>
        <begin position="1"/>
        <end position="10"/>
    </location>
</feature>
<feature type="transmembrane region" description="Helical" evidence="12">
    <location>
        <begin position="242"/>
        <end position="259"/>
    </location>
</feature>
<dbReference type="Pfam" id="PF02932">
    <property type="entry name" value="Neur_chan_memb"/>
    <property type="match status" value="1"/>
</dbReference>
<dbReference type="GO" id="GO:0099095">
    <property type="term" value="F:ligand-gated monoatomic anion channel activity"/>
    <property type="evidence" value="ECO:0007669"/>
    <property type="project" value="UniProtKB-ARBA"/>
</dbReference>
<feature type="region of interest" description="Disordered" evidence="11">
    <location>
        <begin position="1"/>
        <end position="25"/>
    </location>
</feature>
<evidence type="ECO:0000256" key="8">
    <source>
        <dbReference type="ARBA" id="ARBA00023065"/>
    </source>
</evidence>
<evidence type="ECO:0000256" key="9">
    <source>
        <dbReference type="ARBA" id="ARBA00023136"/>
    </source>
</evidence>
<dbReference type="SUPFAM" id="SSF90112">
    <property type="entry name" value="Neurotransmitter-gated ion-channel transmembrane pore"/>
    <property type="match status" value="1"/>
</dbReference>
<dbReference type="InterPro" id="IPR036719">
    <property type="entry name" value="Neuro-gated_channel_TM_sf"/>
</dbReference>
<protein>
    <submittedName>
        <fullName evidence="16">Uncharacterized protein LOC111593544 isoform X9</fullName>
    </submittedName>
</protein>
<evidence type="ECO:0000256" key="2">
    <source>
        <dbReference type="ARBA" id="ARBA00004236"/>
    </source>
</evidence>
<dbReference type="InterPro" id="IPR006029">
    <property type="entry name" value="Neurotrans-gated_channel_TM"/>
</dbReference>
<keyword evidence="15" id="KW-1185">Reference proteome</keyword>
<dbReference type="CDD" id="cd19049">
    <property type="entry name" value="LGIC_TM_anion"/>
    <property type="match status" value="1"/>
</dbReference>
<dbReference type="InterPro" id="IPR006201">
    <property type="entry name" value="Neur_channel"/>
</dbReference>
<evidence type="ECO:0000256" key="6">
    <source>
        <dbReference type="ARBA" id="ARBA00022729"/>
    </source>
</evidence>
<dbReference type="OrthoDB" id="8173437at2759"/>
<feature type="transmembrane region" description="Helical" evidence="12">
    <location>
        <begin position="562"/>
        <end position="584"/>
    </location>
</feature>
<keyword evidence="5 12" id="KW-0812">Transmembrane</keyword>
<dbReference type="GO" id="GO:0004888">
    <property type="term" value="F:transmembrane signaling receptor activity"/>
    <property type="evidence" value="ECO:0007669"/>
    <property type="project" value="InterPro"/>
</dbReference>
<evidence type="ECO:0000313" key="15">
    <source>
        <dbReference type="Proteomes" id="UP000504633"/>
    </source>
</evidence>
<dbReference type="GO" id="GO:0005254">
    <property type="term" value="F:chloride channel activity"/>
    <property type="evidence" value="ECO:0007669"/>
    <property type="project" value="UniProtKB-ARBA"/>
</dbReference>
<keyword evidence="7 12" id="KW-1133">Transmembrane helix</keyword>
<evidence type="ECO:0000256" key="4">
    <source>
        <dbReference type="ARBA" id="ARBA00022475"/>
    </source>
</evidence>
<evidence type="ECO:0000256" key="5">
    <source>
        <dbReference type="ARBA" id="ARBA00022692"/>
    </source>
</evidence>
<keyword evidence="10" id="KW-0407">Ion channel</keyword>
<dbReference type="CDD" id="cd18987">
    <property type="entry name" value="LGIC_ECD_anion"/>
    <property type="match status" value="1"/>
</dbReference>
<evidence type="ECO:0000256" key="3">
    <source>
        <dbReference type="ARBA" id="ARBA00022448"/>
    </source>
</evidence>
<feature type="transmembrane region" description="Helical" evidence="12">
    <location>
        <begin position="207"/>
        <end position="230"/>
    </location>
</feature>
<dbReference type="InterPro" id="IPR038050">
    <property type="entry name" value="Neuro_actylchol_rec"/>
</dbReference>
<dbReference type="Proteomes" id="UP000504633">
    <property type="component" value="Unplaced"/>
</dbReference>
<keyword evidence="6" id="KW-0732">Signal</keyword>
<keyword evidence="3" id="KW-0813">Transport</keyword>
<evidence type="ECO:0000256" key="10">
    <source>
        <dbReference type="ARBA" id="ARBA00023303"/>
    </source>
</evidence>
<evidence type="ECO:0000259" key="13">
    <source>
        <dbReference type="Pfam" id="PF02931"/>
    </source>
</evidence>
<comment type="subcellular location">
    <subcellularLocation>
        <location evidence="2">Cell membrane</location>
    </subcellularLocation>
    <subcellularLocation>
        <location evidence="1">Membrane</location>
        <topology evidence="1">Multi-pass membrane protein</topology>
    </subcellularLocation>
</comment>
<dbReference type="GO" id="GO:0005230">
    <property type="term" value="F:extracellular ligand-gated monoatomic ion channel activity"/>
    <property type="evidence" value="ECO:0007669"/>
    <property type="project" value="InterPro"/>
</dbReference>
<dbReference type="PANTHER" id="PTHR18945">
    <property type="entry name" value="NEUROTRANSMITTER GATED ION CHANNEL"/>
    <property type="match status" value="1"/>
</dbReference>
<keyword evidence="4" id="KW-1003">Cell membrane</keyword>
<evidence type="ECO:0000256" key="7">
    <source>
        <dbReference type="ARBA" id="ARBA00022989"/>
    </source>
</evidence>
<feature type="transmembrane region" description="Helical" evidence="12">
    <location>
        <begin position="891"/>
        <end position="912"/>
    </location>
</feature>
<dbReference type="FunFam" id="1.20.58.390:FF:000021">
    <property type="entry name" value="glutamate-gated chloride channel isoform X12"/>
    <property type="match status" value="1"/>
</dbReference>
<keyword evidence="9 12" id="KW-0472">Membrane</keyword>
<dbReference type="CTD" id="39730"/>
<gene>
    <name evidence="16" type="primary">LOC111593544</name>
</gene>
<dbReference type="InterPro" id="IPR036734">
    <property type="entry name" value="Neur_chan_lig-bd_sf"/>
</dbReference>
<reference evidence="16" key="1">
    <citation type="submission" date="2025-08" db="UniProtKB">
        <authorList>
            <consortium name="RefSeq"/>
        </authorList>
    </citation>
    <scope>IDENTIFICATION</scope>
    <source>
        <strain evidence="16">15085-1641.00</strain>
        <tissue evidence="16">Whole body</tissue>
    </source>
</reference>
<evidence type="ECO:0000256" key="1">
    <source>
        <dbReference type="ARBA" id="ARBA00004141"/>
    </source>
</evidence>
<feature type="domain" description="Neurotransmitter-gated ion-channel ligand-binding" evidence="13">
    <location>
        <begin position="291"/>
        <end position="484"/>
    </location>
</feature>
<feature type="domain" description="Neurotransmitter-gated ion-channel transmembrane" evidence="14">
    <location>
        <begin position="505"/>
        <end position="611"/>
    </location>
</feature>
<dbReference type="GO" id="GO:0005886">
    <property type="term" value="C:plasma membrane"/>
    <property type="evidence" value="ECO:0007669"/>
    <property type="project" value="UniProtKB-SubCell"/>
</dbReference>
<dbReference type="Pfam" id="PF02931">
    <property type="entry name" value="Neur_chan_LBD"/>
    <property type="match status" value="1"/>
</dbReference>
<feature type="transmembrane region" description="Helical" evidence="12">
    <location>
        <begin position="498"/>
        <end position="521"/>
    </location>
</feature>
<feature type="region of interest" description="Disordered" evidence="11">
    <location>
        <begin position="756"/>
        <end position="807"/>
    </location>
</feature>
<dbReference type="Gene3D" id="1.20.58.390">
    <property type="entry name" value="Neurotransmitter-gated ion-channel transmembrane domain"/>
    <property type="match status" value="1"/>
</dbReference>
<sequence length="916" mass="102625">MGWDFKSARDQHKHSTTKEIHNNFSAKTSMLEEDIEIKDNYQQSHKTQAAKATAEHLKAAVQVLLAEQQQSFFQIAHDNKGALATRKAIFTINIQTQPSSLQTNCSNCYSHSQKIKKNEQWGFRRCRWYQNYTSSGGCGSCSGKCNEITAESSLAGIPTCHIQADIANASEEQSLRRQIQENKVDNGGMERSFTYLTLCISNIARGVVPVTMSAAIISTLSTTLAAGYQYLAQHYKQYSQSFSFYAASSVILMLCYLTTPSTAASTQSETVAIDKHPIIDWSKFDESSSDKEILDLLLEKKRYDKRLLPPVNGTLTVNVNVLLLSLASPDESSLKYEVEFLLNQQWNDPRLQYGNKSHYDFLNALHHHDSIWTPDTYFIMHGDFKDPIIPMHFALRIFRNGTITYAMRRHLILSCQGSLHIFPFDDPKCSFSMESISYEEAQIKYVWKNDEDTLRKSPSLTTLNAYLIKNQTTACDQNSWRGNYSCLRVDLIFTRDRAFYFTTVFIPGIILVTSSFITFWLEWNAVPARSMIGVTTMLNFFTTSNGFRSTLPVVSNLTAMNVWDGVCMCFIYASLLEFVCVNYVGRKRPLHNVVYRPGENPVTQRLPAVLSRIGVILASPLASTVGTSEMTNTPLPMSIATSKSAASTEIGQPETEFLSGMRWQEAHGGIIGAAVQNLRARSIKNKSGHQATKSASSKSSTLAMLNTDHIYDEPAMDKTRTNLTVTNIKLEDMKEKPLLRSSIATSTPALVVRIDENDVEEEKEQPQGQPLPILEISDNKRQLNLPLKPPRKKSSRSNSPNSTYVTDMESEMINRMKTAVAKAEAEATVENGEKRRDVGAPNEIVACTTCGSSNSPCTHSANNGCATETCFVQMRKKEPPHPIRVAKTIDVIARITFPTAYAIFLIFFFVHYKGFS</sequence>
<dbReference type="AlphaFoldDB" id="A0A6J1LAJ4"/>
<dbReference type="FunFam" id="2.70.170.10:FF:000020">
    <property type="entry name" value="glutamate-gated chloride channel isoform X12"/>
    <property type="match status" value="1"/>
</dbReference>
<dbReference type="PRINTS" id="PR00253">
    <property type="entry name" value="GABAARECEPTR"/>
</dbReference>
<accession>A0A6J1LAJ4</accession>
<evidence type="ECO:0000259" key="14">
    <source>
        <dbReference type="Pfam" id="PF02932"/>
    </source>
</evidence>
<organism evidence="15 16">
    <name type="scientific">Drosophila hydei</name>
    <name type="common">Fruit fly</name>
    <dbReference type="NCBI Taxonomy" id="7224"/>
    <lineage>
        <taxon>Eukaryota</taxon>
        <taxon>Metazoa</taxon>
        <taxon>Ecdysozoa</taxon>
        <taxon>Arthropoda</taxon>
        <taxon>Hexapoda</taxon>
        <taxon>Insecta</taxon>
        <taxon>Pterygota</taxon>
        <taxon>Neoptera</taxon>
        <taxon>Endopterygota</taxon>
        <taxon>Diptera</taxon>
        <taxon>Brachycera</taxon>
        <taxon>Muscomorpha</taxon>
        <taxon>Ephydroidea</taxon>
        <taxon>Drosophilidae</taxon>
        <taxon>Drosophila</taxon>
    </lineage>
</organism>
<keyword evidence="8" id="KW-0406">Ion transport</keyword>
<dbReference type="Gene3D" id="2.70.170.10">
    <property type="entry name" value="Neurotransmitter-gated ion-channel ligand-binding domain"/>
    <property type="match status" value="1"/>
</dbReference>
<dbReference type="RefSeq" id="XP_023162145.1">
    <property type="nucleotide sequence ID" value="XM_023306377.2"/>
</dbReference>